<dbReference type="InterPro" id="IPR033749">
    <property type="entry name" value="Polyprenyl_synt_CS"/>
</dbReference>
<evidence type="ECO:0000256" key="6">
    <source>
        <dbReference type="RuleBase" id="RU004466"/>
    </source>
</evidence>
<protein>
    <submittedName>
        <fullName evidence="7">Geranylgeranyl pyrophosphate synthase</fullName>
    </submittedName>
</protein>
<dbReference type="InterPro" id="IPR008949">
    <property type="entry name" value="Isoprenoid_synthase_dom_sf"/>
</dbReference>
<comment type="cofactor">
    <cofactor evidence="1">
        <name>Mg(2+)</name>
        <dbReference type="ChEBI" id="CHEBI:18420"/>
    </cofactor>
</comment>
<dbReference type="SFLD" id="SFLDS00005">
    <property type="entry name" value="Isoprenoid_Synthase_Type_I"/>
    <property type="match status" value="1"/>
</dbReference>
<dbReference type="GO" id="GO:0008299">
    <property type="term" value="P:isoprenoid biosynthetic process"/>
    <property type="evidence" value="ECO:0007669"/>
    <property type="project" value="InterPro"/>
</dbReference>
<gene>
    <name evidence="7" type="ORF">UT77_C0003G0006</name>
</gene>
<reference evidence="7 8" key="1">
    <citation type="journal article" date="2015" name="Nature">
        <title>rRNA introns, odd ribosomes, and small enigmatic genomes across a large radiation of phyla.</title>
        <authorList>
            <person name="Brown C.T."/>
            <person name="Hug L.A."/>
            <person name="Thomas B.C."/>
            <person name="Sharon I."/>
            <person name="Castelle C.J."/>
            <person name="Singh A."/>
            <person name="Wilkins M.J."/>
            <person name="Williams K.H."/>
            <person name="Banfield J.F."/>
        </authorList>
    </citation>
    <scope>NUCLEOTIDE SEQUENCE [LARGE SCALE GENOMIC DNA]</scope>
</reference>
<keyword evidence="4" id="KW-0479">Metal-binding</keyword>
<accession>A0A0G0QXP8</accession>
<evidence type="ECO:0000313" key="7">
    <source>
        <dbReference type="EMBL" id="KKR42211.1"/>
    </source>
</evidence>
<dbReference type="GO" id="GO:0046872">
    <property type="term" value="F:metal ion binding"/>
    <property type="evidence" value="ECO:0007669"/>
    <property type="project" value="UniProtKB-KW"/>
</dbReference>
<dbReference type="PROSITE" id="PS00444">
    <property type="entry name" value="POLYPRENYL_SYNTHASE_2"/>
    <property type="match status" value="1"/>
</dbReference>
<name>A0A0G0QXP8_9BACT</name>
<dbReference type="Pfam" id="PF00348">
    <property type="entry name" value="polyprenyl_synt"/>
    <property type="match status" value="1"/>
</dbReference>
<dbReference type="Proteomes" id="UP000034881">
    <property type="component" value="Unassembled WGS sequence"/>
</dbReference>
<dbReference type="EMBL" id="LBYB01000003">
    <property type="protein sequence ID" value="KKR42211.1"/>
    <property type="molecule type" value="Genomic_DNA"/>
</dbReference>
<dbReference type="PANTHER" id="PTHR12001:SF85">
    <property type="entry name" value="SHORT CHAIN ISOPRENYL DIPHOSPHATE SYNTHASE"/>
    <property type="match status" value="1"/>
</dbReference>
<dbReference type="AlphaFoldDB" id="A0A0G0QXP8"/>
<organism evidence="7 8">
    <name type="scientific">Candidatus Daviesbacteria bacterium GW2011_GWC2_40_12</name>
    <dbReference type="NCBI Taxonomy" id="1618431"/>
    <lineage>
        <taxon>Bacteria</taxon>
        <taxon>Candidatus Daviesiibacteriota</taxon>
    </lineage>
</organism>
<dbReference type="SUPFAM" id="SSF48576">
    <property type="entry name" value="Terpenoid synthases"/>
    <property type="match status" value="1"/>
</dbReference>
<dbReference type="InterPro" id="IPR000092">
    <property type="entry name" value="Polyprenyl_synt"/>
</dbReference>
<evidence type="ECO:0000256" key="3">
    <source>
        <dbReference type="ARBA" id="ARBA00022679"/>
    </source>
</evidence>
<dbReference type="PANTHER" id="PTHR12001">
    <property type="entry name" value="GERANYLGERANYL PYROPHOSPHATE SYNTHASE"/>
    <property type="match status" value="1"/>
</dbReference>
<evidence type="ECO:0000313" key="8">
    <source>
        <dbReference type="Proteomes" id="UP000034881"/>
    </source>
</evidence>
<evidence type="ECO:0000256" key="5">
    <source>
        <dbReference type="ARBA" id="ARBA00022842"/>
    </source>
</evidence>
<evidence type="ECO:0000256" key="4">
    <source>
        <dbReference type="ARBA" id="ARBA00022723"/>
    </source>
</evidence>
<comment type="similarity">
    <text evidence="2 6">Belongs to the FPP/GGPP synthase family.</text>
</comment>
<sequence>MDFEEFYQKNITKINEELNKILAVWRTEISVISNGLLPLVDKFIDSCRGGKRIRGMLVVLGYEIGKESSVISPQIESSIIKIAAAYEIFHSAFLAHDDVIDQSEVRRGKPSLYKALGADHKGISRTICLGDGGFFLATRIIAESRFPDSKKNEVLKYLSGILLNTAIGQMLDVEKGDSLVVAKYKTAQYSVSGPLVLGATLAGAGEQWLKHLAKFGEKIGIAFQIKDDILDNEAGWIGGMTAAQNEADKYISQTKKMLPEITKDIKMRKLLQQMAEYLVERTK</sequence>
<comment type="caution">
    <text evidence="7">The sequence shown here is derived from an EMBL/GenBank/DDBJ whole genome shotgun (WGS) entry which is preliminary data.</text>
</comment>
<evidence type="ECO:0000256" key="2">
    <source>
        <dbReference type="ARBA" id="ARBA00006706"/>
    </source>
</evidence>
<dbReference type="GO" id="GO:0004659">
    <property type="term" value="F:prenyltransferase activity"/>
    <property type="evidence" value="ECO:0007669"/>
    <property type="project" value="InterPro"/>
</dbReference>
<proteinExistence type="inferred from homology"/>
<dbReference type="PATRIC" id="fig|1618431.3.peg.463"/>
<dbReference type="Gene3D" id="1.10.600.10">
    <property type="entry name" value="Farnesyl Diphosphate Synthase"/>
    <property type="match status" value="1"/>
</dbReference>
<keyword evidence="5" id="KW-0460">Magnesium</keyword>
<keyword evidence="3 6" id="KW-0808">Transferase</keyword>
<evidence type="ECO:0000256" key="1">
    <source>
        <dbReference type="ARBA" id="ARBA00001946"/>
    </source>
</evidence>